<dbReference type="Proteomes" id="UP001552299">
    <property type="component" value="Unassembled WGS sequence"/>
</dbReference>
<keyword evidence="1" id="KW-0677">Repeat</keyword>
<evidence type="ECO:0000313" key="5">
    <source>
        <dbReference type="Proteomes" id="UP001552299"/>
    </source>
</evidence>
<feature type="repeat" description="PPR" evidence="3">
    <location>
        <begin position="117"/>
        <end position="152"/>
    </location>
</feature>
<sequence>MPWSSRALNSFLNQSTVAFWNSNIRATVGNGLHGEALLIYRRMKLAGIHPDHLTFPFLLKACAKLSNVDLPQMIHTHILKSPLSCDVFVATALVDLYAKARLLNHAEHVFDEMPHRDVVAWNAIIIGLAGDMGSHERVFHLFQKMRLDEIKPDSITIISLTQSCAQKQDALGLLRAVHSIGIRIGFGYNVSVSNTLIASYAKCEDLNSAESVFREIPQATKSVVSWNSMIAGFGYLGWSVEVAAYFKWMCQDGIRPDLSTFLSLLSAFGHSEDLVLGKLIHSLVIKVGFDLDISVSNTLISLYSKSGDVIAARYCFDGMIERNCVSWTAIISGYCKAGDMNEAMNLFHEMESTGERADAVTVVAILSACSLTGFVEFGRSMERYVMLNNKLMENVMVCNGLIDMYAKCGSISDARRVFESMKGRNVVSWTALIAGYAMNGDFEEGLRLFSLMLEQKFKPNHVTFLSVLQACTHGGLLERGKELFDTMTKLFSVEPRLEHYACMVDLLGRRGKVMEALEFIRKMPIEPDCGVWGALLGSCIIHQETEIGEYAASRLFELDSNVAVPYVAMANIYASKERWKGVAKVRAMMRRKGLKKSGGQSIVQANGKVHSFFVDDRVHPEGSIVYEVLDSLSFHLKIEQKMEDLFSLVN</sequence>
<dbReference type="PANTHER" id="PTHR24015">
    <property type="entry name" value="OS07G0578800 PROTEIN-RELATED"/>
    <property type="match status" value="1"/>
</dbReference>
<dbReference type="FunFam" id="1.25.40.10:FF:000031">
    <property type="entry name" value="Pentatricopeptide repeat-containing protein mitochondrial"/>
    <property type="match status" value="1"/>
</dbReference>
<comment type="similarity">
    <text evidence="2">Belongs to the PPR family. PCMP-E subfamily.</text>
</comment>
<dbReference type="EMBL" id="JANQDX010000017">
    <property type="protein sequence ID" value="KAL0909110.1"/>
    <property type="molecule type" value="Genomic_DNA"/>
</dbReference>
<dbReference type="InterPro" id="IPR002885">
    <property type="entry name" value="PPR_rpt"/>
</dbReference>
<name>A0ABD0U9A3_DENTH</name>
<dbReference type="AlphaFoldDB" id="A0ABD0U9A3"/>
<feature type="repeat" description="PPR" evidence="3">
    <location>
        <begin position="222"/>
        <end position="256"/>
    </location>
</feature>
<feature type="repeat" description="PPR" evidence="3">
    <location>
        <begin position="16"/>
        <end position="50"/>
    </location>
</feature>
<dbReference type="NCBIfam" id="TIGR00756">
    <property type="entry name" value="PPR"/>
    <property type="match status" value="5"/>
</dbReference>
<dbReference type="Pfam" id="PF01535">
    <property type="entry name" value="PPR"/>
    <property type="match status" value="4"/>
</dbReference>
<feature type="repeat" description="PPR" evidence="3">
    <location>
        <begin position="425"/>
        <end position="459"/>
    </location>
</feature>
<evidence type="ECO:0000313" key="4">
    <source>
        <dbReference type="EMBL" id="KAL0909110.1"/>
    </source>
</evidence>
<dbReference type="PANTHER" id="PTHR24015:SF1993">
    <property type="entry name" value="PENTATRICOPEPTIDE REPEAT-CONTAINING PROTEIN"/>
    <property type="match status" value="1"/>
</dbReference>
<dbReference type="Pfam" id="PF20431">
    <property type="entry name" value="E_motif"/>
    <property type="match status" value="1"/>
</dbReference>
<protein>
    <recommendedName>
        <fullName evidence="6">Pentatricopeptide repeat-containing protein</fullName>
    </recommendedName>
</protein>
<evidence type="ECO:0000256" key="3">
    <source>
        <dbReference type="PROSITE-ProRule" id="PRU00708"/>
    </source>
</evidence>
<dbReference type="Gene3D" id="1.25.40.10">
    <property type="entry name" value="Tetratricopeptide repeat domain"/>
    <property type="match status" value="5"/>
</dbReference>
<evidence type="ECO:0008006" key="6">
    <source>
        <dbReference type="Google" id="ProtNLM"/>
    </source>
</evidence>
<reference evidence="4 5" key="1">
    <citation type="journal article" date="2024" name="Plant Biotechnol. J.">
        <title>Dendrobium thyrsiflorum genome and its molecular insights into genes involved in important horticultural traits.</title>
        <authorList>
            <person name="Chen B."/>
            <person name="Wang J.Y."/>
            <person name="Zheng P.J."/>
            <person name="Li K.L."/>
            <person name="Liang Y.M."/>
            <person name="Chen X.F."/>
            <person name="Zhang C."/>
            <person name="Zhao X."/>
            <person name="He X."/>
            <person name="Zhang G.Q."/>
            <person name="Liu Z.J."/>
            <person name="Xu Q."/>
        </authorList>
    </citation>
    <scope>NUCLEOTIDE SEQUENCE [LARGE SCALE GENOMIC DNA]</scope>
    <source>
        <strain evidence="4">GZMU011</strain>
    </source>
</reference>
<dbReference type="FunFam" id="1.25.40.10:FF:000344">
    <property type="entry name" value="Pentatricopeptide repeat-containing protein"/>
    <property type="match status" value="1"/>
</dbReference>
<keyword evidence="5" id="KW-1185">Reference proteome</keyword>
<dbReference type="InterPro" id="IPR046848">
    <property type="entry name" value="E_motif"/>
</dbReference>
<dbReference type="InterPro" id="IPR011990">
    <property type="entry name" value="TPR-like_helical_dom_sf"/>
</dbReference>
<dbReference type="InterPro" id="IPR046960">
    <property type="entry name" value="PPR_At4g14850-like_plant"/>
</dbReference>
<dbReference type="FunFam" id="1.25.40.10:FF:000280">
    <property type="entry name" value="Pentatricopeptide repeat-containing protein"/>
    <property type="match status" value="1"/>
</dbReference>
<dbReference type="PROSITE" id="PS51375">
    <property type="entry name" value="PPR"/>
    <property type="match status" value="6"/>
</dbReference>
<dbReference type="FunFam" id="1.25.40.10:FF:000682">
    <property type="entry name" value="Pentatricopeptide repeat-containing protein At3g16610"/>
    <property type="match status" value="1"/>
</dbReference>
<organism evidence="4 5">
    <name type="scientific">Dendrobium thyrsiflorum</name>
    <name type="common">Pinecone-like raceme dendrobium</name>
    <name type="synonym">Orchid</name>
    <dbReference type="NCBI Taxonomy" id="117978"/>
    <lineage>
        <taxon>Eukaryota</taxon>
        <taxon>Viridiplantae</taxon>
        <taxon>Streptophyta</taxon>
        <taxon>Embryophyta</taxon>
        <taxon>Tracheophyta</taxon>
        <taxon>Spermatophyta</taxon>
        <taxon>Magnoliopsida</taxon>
        <taxon>Liliopsida</taxon>
        <taxon>Asparagales</taxon>
        <taxon>Orchidaceae</taxon>
        <taxon>Epidendroideae</taxon>
        <taxon>Malaxideae</taxon>
        <taxon>Dendrobiinae</taxon>
        <taxon>Dendrobium</taxon>
    </lineage>
</organism>
<proteinExistence type="inferred from homology"/>
<evidence type="ECO:0000256" key="2">
    <source>
        <dbReference type="ARBA" id="ARBA00061659"/>
    </source>
</evidence>
<feature type="repeat" description="PPR" evidence="3">
    <location>
        <begin position="394"/>
        <end position="424"/>
    </location>
</feature>
<feature type="repeat" description="PPR" evidence="3">
    <location>
        <begin position="323"/>
        <end position="357"/>
    </location>
</feature>
<comment type="caution">
    <text evidence="4">The sequence shown here is derived from an EMBL/GenBank/DDBJ whole genome shotgun (WGS) entry which is preliminary data.</text>
</comment>
<gene>
    <name evidence="4" type="ORF">M5K25_023640</name>
</gene>
<dbReference type="Pfam" id="PF13041">
    <property type="entry name" value="PPR_2"/>
    <property type="match status" value="2"/>
</dbReference>
<accession>A0ABD0U9A3</accession>
<evidence type="ECO:0000256" key="1">
    <source>
        <dbReference type="ARBA" id="ARBA00022737"/>
    </source>
</evidence>